<organism evidence="1 2">
    <name type="scientific">Candidatus Methanoperedens nitratireducens</name>
    <dbReference type="NCBI Taxonomy" id="1392998"/>
    <lineage>
        <taxon>Archaea</taxon>
        <taxon>Methanobacteriati</taxon>
        <taxon>Methanobacteriota</taxon>
        <taxon>Stenosarchaea group</taxon>
        <taxon>Methanomicrobia</taxon>
        <taxon>Methanosarcinales</taxon>
        <taxon>ANME-2 cluster</taxon>
        <taxon>Candidatus Methanoperedentaceae</taxon>
        <taxon>Candidatus Methanoperedens</taxon>
    </lineage>
</organism>
<dbReference type="AlphaFoldDB" id="A0A284VJJ7"/>
<reference evidence="2" key="1">
    <citation type="submission" date="2017-06" db="EMBL/GenBank/DDBJ databases">
        <authorList>
            <person name="Cremers G."/>
        </authorList>
    </citation>
    <scope>NUCLEOTIDE SEQUENCE [LARGE SCALE GENOMIC DNA]</scope>
</reference>
<name>A0A284VJJ7_9EURY</name>
<dbReference type="Proteomes" id="UP000218615">
    <property type="component" value="Unassembled WGS sequence"/>
</dbReference>
<proteinExistence type="predicted"/>
<evidence type="ECO:0000313" key="1">
    <source>
        <dbReference type="EMBL" id="SNQ59412.1"/>
    </source>
</evidence>
<accession>A0A284VJJ7</accession>
<keyword evidence="2" id="KW-1185">Reference proteome</keyword>
<gene>
    <name evidence="1" type="ORF">MNV_1180030</name>
</gene>
<protein>
    <submittedName>
        <fullName evidence="1">Uncharacterized protein</fullName>
    </submittedName>
</protein>
<sequence>MRTMHKTYSAGTARARRALVVGGCDEERVRAACGECEEVVIYLTPPLY</sequence>
<evidence type="ECO:0000313" key="2">
    <source>
        <dbReference type="Proteomes" id="UP000218615"/>
    </source>
</evidence>
<dbReference type="EMBL" id="FZMP01000022">
    <property type="protein sequence ID" value="SNQ59412.1"/>
    <property type="molecule type" value="Genomic_DNA"/>
</dbReference>